<dbReference type="AlphaFoldDB" id="A0A840QSJ4"/>
<reference evidence="3 4" key="1">
    <citation type="submission" date="2020-08" db="EMBL/GenBank/DDBJ databases">
        <title>Genomic Encyclopedia of Type Strains, Phase IV (KMG-IV): sequencing the most valuable type-strain genomes for metagenomic binning, comparative biology and taxonomic classification.</title>
        <authorList>
            <person name="Goeker M."/>
        </authorList>
    </citation>
    <scope>NUCLEOTIDE SEQUENCE [LARGE SCALE GENOMIC DNA]</scope>
    <source>
        <strain evidence="3 4">DSM 24696</strain>
    </source>
</reference>
<name>A0A840QSJ4_9BACI</name>
<evidence type="ECO:0000313" key="3">
    <source>
        <dbReference type="EMBL" id="MBB5174482.1"/>
    </source>
</evidence>
<sequence>MKQQVQPTEQQGRIEILDVLRGFALFGILLVNMQFFNTPKILLVAAEMSVWESTADKIVIWLIDMFASGSFFTIFSFLFGIGFYIFMERIEQKGLEVVPYYRRRLIILGGMGFIHLVFLWSSDILFTYAIAGFLLLLFRDKTAQSLRKWAILLFLFVHGVLATLLLFTTLFGFVSELEEEQSQLTTVIEQAFMIYPEGSFMDILLFRLQYELPLLVWDLFVVVPIVLAVFLLGLYVAKSGILYNLSSYTGWIHRVWKWTLFVGVTFTTVWFVLKQGWLLNDSVVQPALVELIASINGLVICLFYITSFVKLSRIQRMQKLLSPLSYVGRMALTNYLMQTAICIMIFNGFGFGLYGSVGPALGIVFTVMIYLFQVIFSYFWLRFFRYGPLEWIWRMLTYQKKQPIRL</sequence>
<gene>
    <name evidence="3" type="ORF">HNQ41_002697</name>
</gene>
<dbReference type="PANTHER" id="PTHR30590">
    <property type="entry name" value="INNER MEMBRANE PROTEIN"/>
    <property type="match status" value="1"/>
</dbReference>
<dbReference type="Proteomes" id="UP000551878">
    <property type="component" value="Unassembled WGS sequence"/>
</dbReference>
<keyword evidence="1" id="KW-0472">Membrane</keyword>
<feature type="transmembrane region" description="Helical" evidence="1">
    <location>
        <begin position="214"/>
        <end position="237"/>
    </location>
</feature>
<organism evidence="3 4">
    <name type="scientific">Texcoconibacillus texcoconensis</name>
    <dbReference type="NCBI Taxonomy" id="1095777"/>
    <lineage>
        <taxon>Bacteria</taxon>
        <taxon>Bacillati</taxon>
        <taxon>Bacillota</taxon>
        <taxon>Bacilli</taxon>
        <taxon>Bacillales</taxon>
        <taxon>Bacillaceae</taxon>
        <taxon>Texcoconibacillus</taxon>
    </lineage>
</organism>
<proteinExistence type="predicted"/>
<accession>A0A840QSJ4</accession>
<comment type="caution">
    <text evidence="3">The sequence shown here is derived from an EMBL/GenBank/DDBJ whole genome shotgun (WGS) entry which is preliminary data.</text>
</comment>
<dbReference type="EMBL" id="JACHHB010000013">
    <property type="protein sequence ID" value="MBB5174482.1"/>
    <property type="molecule type" value="Genomic_DNA"/>
</dbReference>
<feature type="transmembrane region" description="Helical" evidence="1">
    <location>
        <begin position="150"/>
        <end position="174"/>
    </location>
</feature>
<evidence type="ECO:0000313" key="4">
    <source>
        <dbReference type="Proteomes" id="UP000551878"/>
    </source>
</evidence>
<feature type="domain" description="DUF418" evidence="2">
    <location>
        <begin position="237"/>
        <end position="399"/>
    </location>
</feature>
<feature type="transmembrane region" description="Helical" evidence="1">
    <location>
        <begin position="360"/>
        <end position="381"/>
    </location>
</feature>
<dbReference type="PANTHER" id="PTHR30590:SF2">
    <property type="entry name" value="INNER MEMBRANE PROTEIN"/>
    <property type="match status" value="1"/>
</dbReference>
<keyword evidence="1" id="KW-1133">Transmembrane helix</keyword>
<feature type="transmembrane region" description="Helical" evidence="1">
    <location>
        <begin position="23"/>
        <end position="46"/>
    </location>
</feature>
<keyword evidence="1" id="KW-0812">Transmembrane</keyword>
<dbReference type="Pfam" id="PF04235">
    <property type="entry name" value="DUF418"/>
    <property type="match status" value="1"/>
</dbReference>
<keyword evidence="4" id="KW-1185">Reference proteome</keyword>
<evidence type="ECO:0000256" key="1">
    <source>
        <dbReference type="SAM" id="Phobius"/>
    </source>
</evidence>
<feature type="transmembrane region" description="Helical" evidence="1">
    <location>
        <begin position="291"/>
        <end position="311"/>
    </location>
</feature>
<feature type="transmembrane region" description="Helical" evidence="1">
    <location>
        <begin position="58"/>
        <end position="85"/>
    </location>
</feature>
<evidence type="ECO:0000259" key="2">
    <source>
        <dbReference type="Pfam" id="PF04235"/>
    </source>
</evidence>
<feature type="transmembrane region" description="Helical" evidence="1">
    <location>
        <begin position="258"/>
        <end position="279"/>
    </location>
</feature>
<protein>
    <recommendedName>
        <fullName evidence="2">DUF418 domain-containing protein</fullName>
    </recommendedName>
</protein>
<feature type="transmembrane region" description="Helical" evidence="1">
    <location>
        <begin position="332"/>
        <end position="354"/>
    </location>
</feature>
<dbReference type="InterPro" id="IPR007349">
    <property type="entry name" value="DUF418"/>
</dbReference>
<dbReference type="RefSeq" id="WP_184664903.1">
    <property type="nucleotide sequence ID" value="NZ_JACHHB010000013.1"/>
</dbReference>
<feature type="transmembrane region" description="Helical" evidence="1">
    <location>
        <begin position="105"/>
        <end position="138"/>
    </location>
</feature>
<dbReference type="InterPro" id="IPR052529">
    <property type="entry name" value="Bact_Transport_Assoc"/>
</dbReference>